<dbReference type="OrthoDB" id="3785106at2"/>
<dbReference type="CDD" id="cd11533">
    <property type="entry name" value="NTP-PPase_Af0060_like"/>
    <property type="match status" value="1"/>
</dbReference>
<dbReference type="Proteomes" id="UP000422572">
    <property type="component" value="Chromosome"/>
</dbReference>
<dbReference type="KEGG" id="sfic:EIZ62_31790"/>
<reference evidence="1 2" key="1">
    <citation type="submission" date="2018-12" db="EMBL/GenBank/DDBJ databases">
        <title>Complete genome sequence of Streptomyces ficellus NRRL8067, the producer of ficellomycin, feldamycin and nojirimycin.</title>
        <authorList>
            <person name="Zhang H."/>
            <person name="Yue R."/>
            <person name="Liu Y."/>
            <person name="Li M."/>
            <person name="Mu H."/>
            <person name="Zhang J."/>
        </authorList>
    </citation>
    <scope>NUCLEOTIDE SEQUENCE [LARGE SCALE GENOMIC DNA]</scope>
    <source>
        <strain evidence="1 2">NRRL 8067</strain>
    </source>
</reference>
<accession>A0A6I6FGZ6</accession>
<dbReference type="AlphaFoldDB" id="A0A6I6FGZ6"/>
<dbReference type="Gene3D" id="1.10.287.1080">
    <property type="entry name" value="MazG-like"/>
    <property type="match status" value="1"/>
</dbReference>
<protein>
    <submittedName>
        <fullName evidence="1">Uncharacterized protein</fullName>
    </submittedName>
</protein>
<keyword evidence="2" id="KW-1185">Reference proteome</keyword>
<gene>
    <name evidence="1" type="ORF">EIZ62_31790</name>
</gene>
<dbReference type="EMBL" id="CP034279">
    <property type="protein sequence ID" value="QGV82970.1"/>
    <property type="molecule type" value="Genomic_DNA"/>
</dbReference>
<name>A0A6I6FGZ6_9ACTN</name>
<sequence length="119" mass="12636">MHGADGAGGTDRVWGGVQRLRGWLDAEAGSPEAGDVRLLRIFKISEEVGEVAEAVHGALGVNPRKGASHSWGDVEEELADVIVTAMVALATITPRPEDVLDARVRYLVRRALGSGPDVR</sequence>
<evidence type="ECO:0000313" key="2">
    <source>
        <dbReference type="Proteomes" id="UP000422572"/>
    </source>
</evidence>
<organism evidence="1 2">
    <name type="scientific">Streptomyces ficellus</name>
    <dbReference type="NCBI Taxonomy" id="1977088"/>
    <lineage>
        <taxon>Bacteria</taxon>
        <taxon>Bacillati</taxon>
        <taxon>Actinomycetota</taxon>
        <taxon>Actinomycetes</taxon>
        <taxon>Kitasatosporales</taxon>
        <taxon>Streptomycetaceae</taxon>
        <taxon>Streptomyces</taxon>
    </lineage>
</organism>
<dbReference type="InterPro" id="IPR044548">
    <property type="entry name" value="AF0060_NTP-PPase_MazG-like"/>
</dbReference>
<dbReference type="SUPFAM" id="SSF101386">
    <property type="entry name" value="all-alpha NTP pyrophosphatases"/>
    <property type="match status" value="1"/>
</dbReference>
<proteinExistence type="predicted"/>
<evidence type="ECO:0000313" key="1">
    <source>
        <dbReference type="EMBL" id="QGV82970.1"/>
    </source>
</evidence>